<feature type="compositionally biased region" description="Basic and acidic residues" evidence="1">
    <location>
        <begin position="54"/>
        <end position="76"/>
    </location>
</feature>
<keyword evidence="3" id="KW-1185">Reference proteome</keyword>
<evidence type="ECO:0000256" key="1">
    <source>
        <dbReference type="SAM" id="MobiDB-lite"/>
    </source>
</evidence>
<dbReference type="AlphaFoldDB" id="A0A919UFE4"/>
<organism evidence="2 3">
    <name type="scientific">Dactylosporangium siamense</name>
    <dbReference type="NCBI Taxonomy" id="685454"/>
    <lineage>
        <taxon>Bacteria</taxon>
        <taxon>Bacillati</taxon>
        <taxon>Actinomycetota</taxon>
        <taxon>Actinomycetes</taxon>
        <taxon>Micromonosporales</taxon>
        <taxon>Micromonosporaceae</taxon>
        <taxon>Dactylosporangium</taxon>
    </lineage>
</organism>
<evidence type="ECO:0000313" key="3">
    <source>
        <dbReference type="Proteomes" id="UP000660611"/>
    </source>
</evidence>
<protein>
    <submittedName>
        <fullName evidence="2">Uncharacterized protein</fullName>
    </submittedName>
</protein>
<sequence length="99" mass="11104">MGGMRGELLMDSRRWVWVWCAARQRQPVWSDQMNAFDPTGVDPDSAEGQARAAARREHEQAQSRAVHEARGGRIDEGAVDSTGQVVREARRATQLDEDI</sequence>
<reference evidence="2" key="1">
    <citation type="submission" date="2021-01" db="EMBL/GenBank/DDBJ databases">
        <title>Whole genome shotgun sequence of Dactylosporangium siamense NBRC 106093.</title>
        <authorList>
            <person name="Komaki H."/>
            <person name="Tamura T."/>
        </authorList>
    </citation>
    <scope>NUCLEOTIDE SEQUENCE</scope>
    <source>
        <strain evidence="2">NBRC 106093</strain>
    </source>
</reference>
<feature type="region of interest" description="Disordered" evidence="1">
    <location>
        <begin position="31"/>
        <end position="99"/>
    </location>
</feature>
<name>A0A919UFE4_9ACTN</name>
<comment type="caution">
    <text evidence="2">The sequence shown here is derived from an EMBL/GenBank/DDBJ whole genome shotgun (WGS) entry which is preliminary data.</text>
</comment>
<dbReference type="Proteomes" id="UP000660611">
    <property type="component" value="Unassembled WGS sequence"/>
</dbReference>
<accession>A0A919UFE4</accession>
<dbReference type="EMBL" id="BONQ01000120">
    <property type="protein sequence ID" value="GIG49555.1"/>
    <property type="molecule type" value="Genomic_DNA"/>
</dbReference>
<gene>
    <name evidence="2" type="ORF">Dsi01nite_075960</name>
</gene>
<proteinExistence type="predicted"/>
<feature type="compositionally biased region" description="Basic and acidic residues" evidence="1">
    <location>
        <begin position="87"/>
        <end position="99"/>
    </location>
</feature>
<evidence type="ECO:0000313" key="2">
    <source>
        <dbReference type="EMBL" id="GIG49555.1"/>
    </source>
</evidence>